<gene>
    <name evidence="12" type="ORF">F2P56_003553</name>
</gene>
<dbReference type="RefSeq" id="XP_018831519.2">
    <property type="nucleotide sequence ID" value="XM_018975974.2"/>
</dbReference>
<evidence type="ECO:0000256" key="6">
    <source>
        <dbReference type="ARBA" id="ARBA00023163"/>
    </source>
</evidence>
<dbReference type="InterPro" id="IPR046831">
    <property type="entry name" value="Calmodulin_bind_N"/>
</dbReference>
<evidence type="ECO:0000313" key="12">
    <source>
        <dbReference type="EMBL" id="KAF5476861.1"/>
    </source>
</evidence>
<evidence type="ECO:0000259" key="11">
    <source>
        <dbReference type="Pfam" id="PF20452"/>
    </source>
</evidence>
<dbReference type="OrthoDB" id="1604062at2759"/>
<evidence type="ECO:0000256" key="2">
    <source>
        <dbReference type="ARBA" id="ARBA00007214"/>
    </source>
</evidence>
<comment type="similarity">
    <text evidence="2">Belongs to the plant ACBP60 protein family.</text>
</comment>
<keyword evidence="5" id="KW-0010">Activator</keyword>
<evidence type="ECO:0000256" key="7">
    <source>
        <dbReference type="ARBA" id="ARBA00023242"/>
    </source>
</evidence>
<dbReference type="GO" id="GO:0003677">
    <property type="term" value="F:DNA binding"/>
    <property type="evidence" value="ECO:0007669"/>
    <property type="project" value="UniProtKB-KW"/>
</dbReference>
<dbReference type="InterPro" id="IPR012416">
    <property type="entry name" value="CBP60"/>
</dbReference>
<reference evidence="12" key="1">
    <citation type="submission" date="2015-10" db="EMBL/GenBank/DDBJ databases">
        <authorList>
            <person name="Martinez-Garcia P.J."/>
            <person name="Crepeau M.W."/>
            <person name="Puiu D."/>
            <person name="Gonzalez-Ibeas D."/>
            <person name="Whalen J."/>
            <person name="Stevens K."/>
            <person name="Paul R."/>
            <person name="Butterfield T."/>
            <person name="Britton M."/>
            <person name="Reagan R."/>
            <person name="Chakraborty S."/>
            <person name="Walawage S.L."/>
            <person name="Vasquez-Gross H.A."/>
            <person name="Cardeno C."/>
            <person name="Famula R."/>
            <person name="Pratt K."/>
            <person name="Kuruganti S."/>
            <person name="Aradhya M.K."/>
            <person name="Leslie C.A."/>
            <person name="Dandekar A.M."/>
            <person name="Salzberg S.L."/>
            <person name="Wegrzyn J.L."/>
            <person name="Langley C.H."/>
            <person name="Neale D.B."/>
        </authorList>
    </citation>
    <scope>NUCLEOTIDE SEQUENCE</scope>
    <source>
        <tissue evidence="12">Leaves</tissue>
    </source>
</reference>
<name>A0A833XTU2_JUGRE</name>
<dbReference type="Pfam" id="PF20451">
    <property type="entry name" value="Calmod_bind_M"/>
    <property type="match status" value="1"/>
</dbReference>
<dbReference type="AlphaFoldDB" id="A0A833XTU2"/>
<dbReference type="InterPro" id="IPR046829">
    <property type="entry name" value="Calmod_bind_C"/>
</dbReference>
<evidence type="ECO:0000256" key="3">
    <source>
        <dbReference type="ARBA" id="ARBA00023015"/>
    </source>
</evidence>
<dbReference type="Proteomes" id="UP000619265">
    <property type="component" value="Unassembled WGS sequence"/>
</dbReference>
<evidence type="ECO:0000256" key="4">
    <source>
        <dbReference type="ARBA" id="ARBA00023125"/>
    </source>
</evidence>
<dbReference type="KEGG" id="jre:108999170"/>
<dbReference type="Pfam" id="PF07887">
    <property type="entry name" value="Calmodulin_bind"/>
    <property type="match status" value="1"/>
</dbReference>
<comment type="subcellular location">
    <subcellularLocation>
        <location evidence="1">Nucleus</location>
    </subcellularLocation>
</comment>
<dbReference type="GO" id="GO:0005634">
    <property type="term" value="C:nucleus"/>
    <property type="evidence" value="ECO:0007669"/>
    <property type="project" value="UniProtKB-SubCell"/>
</dbReference>
<dbReference type="EMBL" id="LIHL02000002">
    <property type="protein sequence ID" value="KAF5476861.1"/>
    <property type="molecule type" value="Genomic_DNA"/>
</dbReference>
<evidence type="ECO:0000259" key="9">
    <source>
        <dbReference type="Pfam" id="PF07887"/>
    </source>
</evidence>
<evidence type="ECO:0000259" key="10">
    <source>
        <dbReference type="Pfam" id="PF20451"/>
    </source>
</evidence>
<reference evidence="12" key="2">
    <citation type="submission" date="2020-03" db="EMBL/GenBank/DDBJ databases">
        <title>Walnut 2.0.</title>
        <authorList>
            <person name="Marrano A."/>
            <person name="Britton M."/>
            <person name="Zimin A.V."/>
            <person name="Zaini P.A."/>
            <person name="Workman R."/>
            <person name="Puiu D."/>
            <person name="Bianco L."/>
            <person name="Allen B.J."/>
            <person name="Troggio M."/>
            <person name="Leslie C.A."/>
            <person name="Timp W."/>
            <person name="Dendekar A."/>
            <person name="Salzberg S.L."/>
            <person name="Neale D.B."/>
        </authorList>
    </citation>
    <scope>NUCLEOTIDE SEQUENCE</scope>
    <source>
        <tissue evidence="12">Leaves</tissue>
    </source>
</reference>
<proteinExistence type="inferred from homology"/>
<keyword evidence="3" id="KW-0805">Transcription regulation</keyword>
<keyword evidence="7" id="KW-0539">Nucleus</keyword>
<evidence type="ECO:0000313" key="13">
    <source>
        <dbReference type="Proteomes" id="UP000619265"/>
    </source>
</evidence>
<feature type="domain" description="Calmodulin binding protein central" evidence="10">
    <location>
        <begin position="310"/>
        <end position="375"/>
    </location>
</feature>
<dbReference type="GO" id="GO:0005516">
    <property type="term" value="F:calmodulin binding"/>
    <property type="evidence" value="ECO:0007669"/>
    <property type="project" value="InterPro"/>
</dbReference>
<keyword evidence="4" id="KW-0238">DNA-binding</keyword>
<comment type="caution">
    <text evidence="12">The sequence shown here is derived from an EMBL/GenBank/DDBJ whole genome shotgun (WGS) entry which is preliminary data.</text>
</comment>
<keyword evidence="6" id="KW-0804">Transcription</keyword>
<organism evidence="12 13">
    <name type="scientific">Juglans regia</name>
    <name type="common">English walnut</name>
    <dbReference type="NCBI Taxonomy" id="51240"/>
    <lineage>
        <taxon>Eukaryota</taxon>
        <taxon>Viridiplantae</taxon>
        <taxon>Streptophyta</taxon>
        <taxon>Embryophyta</taxon>
        <taxon>Tracheophyta</taxon>
        <taxon>Spermatophyta</taxon>
        <taxon>Magnoliopsida</taxon>
        <taxon>eudicotyledons</taxon>
        <taxon>Gunneridae</taxon>
        <taxon>Pentapetalae</taxon>
        <taxon>rosids</taxon>
        <taxon>fabids</taxon>
        <taxon>Fagales</taxon>
        <taxon>Juglandaceae</taxon>
        <taxon>Juglans</taxon>
    </lineage>
</organism>
<accession>A0A833XTU2</accession>
<evidence type="ECO:0000256" key="1">
    <source>
        <dbReference type="ARBA" id="ARBA00004123"/>
    </source>
</evidence>
<dbReference type="InterPro" id="IPR046830">
    <property type="entry name" value="Calmod_bind_M"/>
</dbReference>
<feature type="domain" description="Calmodulin binding protein-like N-terminal" evidence="9">
    <location>
        <begin position="151"/>
        <end position="297"/>
    </location>
</feature>
<dbReference type="PANTHER" id="PTHR31713:SF14">
    <property type="entry name" value="CALMODULIN-BINDING PROTEIN 60 A"/>
    <property type="match status" value="1"/>
</dbReference>
<evidence type="ECO:0000256" key="8">
    <source>
        <dbReference type="SAM" id="MobiDB-lite"/>
    </source>
</evidence>
<protein>
    <recommendedName>
        <fullName evidence="14">Calmodulin-binding protein 60 A-like</fullName>
    </recommendedName>
</protein>
<dbReference type="Gramene" id="Jr02_03970_p1">
    <property type="protein sequence ID" value="cds.Jr02_03970_p1"/>
    <property type="gene ID" value="Jr02_03970"/>
</dbReference>
<evidence type="ECO:0000256" key="5">
    <source>
        <dbReference type="ARBA" id="ARBA00023159"/>
    </source>
</evidence>
<feature type="domain" description="Calmodulin binding protein C-terminal" evidence="11">
    <location>
        <begin position="381"/>
        <end position="441"/>
    </location>
</feature>
<dbReference type="PANTHER" id="PTHR31713">
    <property type="entry name" value="OS02G0177800 PROTEIN"/>
    <property type="match status" value="1"/>
</dbReference>
<sequence>MLDPQRFHSAMPNSHLRRFGLDPKGQKKMNGIMGEPQGREASQTQPNLDNGFWCCGCCWAFMMSQKRQQEDVKVRPEGSSSEDKRRRIPTLKNVVLEVMRRQSVHHLLEPILEPLIRKVVREEVELALRKHLNSMKQNCGNDVHVSESRSLQLKFVNNLSLPVFTGARIEGDDYSNIQVALVDILTGQTVKSGSESSAKVEIVVLEGDFDGDENENWTAEEFKNNIVREREGKKPLLTGDAFVNLKEGTGLVSEISFTDNSSWTRSRRFRLGARVVDNINGTRVREAKTESFIVRDHRGELYKKHHPPSLYDEVWRLEKIGKDGAFHKRLSRENINTVKDFLILLFIDPSRLRNILGTGMSAKMWEVTVEHARTCILDKRMHVYPPNSQEKTGVVFNVVGKVMGLFSEGQYVPVDKLSETEKAEAHNLVISAFEHRGEVITFDDEASLVGGSSQLTNVLYAVNSPRTESSNGSKFLASHKIGGFDYTQQSASSPDIISSIYSVGSTSGLDDYALPSIDGMGLRYDQALSFPGQVTNSLICDTAPMSQAFCDEDHLQFFDTDLNPPNLVSQSDLQNAVDNFLLARSTPVAAVGKAQRRWTKLFSVLKWFSIRRTVALKRNRIRETPKYSNGL</sequence>
<feature type="region of interest" description="Disordered" evidence="8">
    <location>
        <begin position="1"/>
        <end position="43"/>
    </location>
</feature>
<dbReference type="Pfam" id="PF20452">
    <property type="entry name" value="Calmod_bind_C"/>
    <property type="match status" value="1"/>
</dbReference>
<evidence type="ECO:0008006" key="14">
    <source>
        <dbReference type="Google" id="ProtNLM"/>
    </source>
</evidence>